<comment type="caution">
    <text evidence="1">The sequence shown here is derived from an EMBL/GenBank/DDBJ whole genome shotgun (WGS) entry which is preliminary data.</text>
</comment>
<sequence>MYALPSFSSYRYVIYQFLEYAIIEVSHDLRAGTVQNQNKEQSIMQQTEISEAS</sequence>
<accession>A0A9N9BZ79</accession>
<gene>
    <name evidence="1" type="ORF">FMOSSE_LOCUS8005</name>
</gene>
<organism evidence="1 2">
    <name type="scientific">Funneliformis mosseae</name>
    <name type="common">Endomycorrhizal fungus</name>
    <name type="synonym">Glomus mosseae</name>
    <dbReference type="NCBI Taxonomy" id="27381"/>
    <lineage>
        <taxon>Eukaryota</taxon>
        <taxon>Fungi</taxon>
        <taxon>Fungi incertae sedis</taxon>
        <taxon>Mucoromycota</taxon>
        <taxon>Glomeromycotina</taxon>
        <taxon>Glomeromycetes</taxon>
        <taxon>Glomerales</taxon>
        <taxon>Glomeraceae</taxon>
        <taxon>Funneliformis</taxon>
    </lineage>
</organism>
<dbReference type="AlphaFoldDB" id="A0A9N9BZ79"/>
<evidence type="ECO:0000313" key="2">
    <source>
        <dbReference type="Proteomes" id="UP000789375"/>
    </source>
</evidence>
<proteinExistence type="predicted"/>
<reference evidence="1" key="1">
    <citation type="submission" date="2021-06" db="EMBL/GenBank/DDBJ databases">
        <authorList>
            <person name="Kallberg Y."/>
            <person name="Tangrot J."/>
            <person name="Rosling A."/>
        </authorList>
    </citation>
    <scope>NUCLEOTIDE SEQUENCE</scope>
    <source>
        <strain evidence="1">87-6 pot B 2015</strain>
    </source>
</reference>
<evidence type="ECO:0000313" key="1">
    <source>
        <dbReference type="EMBL" id="CAG8582244.1"/>
    </source>
</evidence>
<name>A0A9N9BZ79_FUNMO</name>
<dbReference type="EMBL" id="CAJVPP010001996">
    <property type="protein sequence ID" value="CAG8582244.1"/>
    <property type="molecule type" value="Genomic_DNA"/>
</dbReference>
<protein>
    <submittedName>
        <fullName evidence="1">5509_t:CDS:1</fullName>
    </submittedName>
</protein>
<dbReference type="Proteomes" id="UP000789375">
    <property type="component" value="Unassembled WGS sequence"/>
</dbReference>
<keyword evidence="2" id="KW-1185">Reference proteome</keyword>